<feature type="chain" id="PRO_5042891006" description="TNFR-Cys domain-containing protein" evidence="3">
    <location>
        <begin position="30"/>
        <end position="236"/>
    </location>
</feature>
<feature type="signal peptide" evidence="3">
    <location>
        <begin position="1"/>
        <end position="29"/>
    </location>
</feature>
<evidence type="ECO:0000313" key="4">
    <source>
        <dbReference type="EMBL" id="KAK7089633.1"/>
    </source>
</evidence>
<organism evidence="4 5">
    <name type="scientific">Littorina saxatilis</name>
    <dbReference type="NCBI Taxonomy" id="31220"/>
    <lineage>
        <taxon>Eukaryota</taxon>
        <taxon>Metazoa</taxon>
        <taxon>Spiralia</taxon>
        <taxon>Lophotrochozoa</taxon>
        <taxon>Mollusca</taxon>
        <taxon>Gastropoda</taxon>
        <taxon>Caenogastropoda</taxon>
        <taxon>Littorinimorpha</taxon>
        <taxon>Littorinoidea</taxon>
        <taxon>Littorinidae</taxon>
        <taxon>Littorina</taxon>
    </lineage>
</organism>
<gene>
    <name evidence="4" type="ORF">V1264_025112</name>
</gene>
<protein>
    <recommendedName>
        <fullName evidence="6">TNFR-Cys domain-containing protein</fullName>
    </recommendedName>
</protein>
<accession>A0AAN9AMF8</accession>
<feature type="transmembrane region" description="Helical" evidence="2">
    <location>
        <begin position="113"/>
        <end position="136"/>
    </location>
</feature>
<dbReference type="EMBL" id="JBAMIC010000988">
    <property type="protein sequence ID" value="KAK7089633.1"/>
    <property type="molecule type" value="Genomic_DNA"/>
</dbReference>
<proteinExistence type="predicted"/>
<evidence type="ECO:0000256" key="1">
    <source>
        <dbReference type="SAM" id="MobiDB-lite"/>
    </source>
</evidence>
<feature type="region of interest" description="Disordered" evidence="1">
    <location>
        <begin position="168"/>
        <end position="193"/>
    </location>
</feature>
<keyword evidence="2" id="KW-0812">Transmembrane</keyword>
<keyword evidence="2" id="KW-1133">Transmembrane helix</keyword>
<evidence type="ECO:0000256" key="2">
    <source>
        <dbReference type="SAM" id="Phobius"/>
    </source>
</evidence>
<sequence>MAAATPRSMSAFVTACFFVITFSTIPAEGLSIPGQGQNDRCKEDGFWDHGTEKCESCCDICCHATVTRTLGECDAKCPGYRANTKAQKEKPDTREVPSKKPTNNSIKNDAPVGVVYIALAIVTSVTILAIFGLTIVKVKRQSIFSRRAEDRSGADAEVNLPLQTVQEAPTAQGHHMEASDDAQATPLKTPVQESGEGYREAAATMDNTEPKRILPSSLEESAMGYWNDRCCPMESE</sequence>
<feature type="compositionally biased region" description="Basic and acidic residues" evidence="1">
    <location>
        <begin position="86"/>
        <end position="98"/>
    </location>
</feature>
<keyword evidence="5" id="KW-1185">Reference proteome</keyword>
<evidence type="ECO:0000313" key="5">
    <source>
        <dbReference type="Proteomes" id="UP001374579"/>
    </source>
</evidence>
<evidence type="ECO:0008006" key="6">
    <source>
        <dbReference type="Google" id="ProtNLM"/>
    </source>
</evidence>
<keyword evidence="2" id="KW-0472">Membrane</keyword>
<keyword evidence="3" id="KW-0732">Signal</keyword>
<comment type="caution">
    <text evidence="4">The sequence shown here is derived from an EMBL/GenBank/DDBJ whole genome shotgun (WGS) entry which is preliminary data.</text>
</comment>
<feature type="region of interest" description="Disordered" evidence="1">
    <location>
        <begin position="84"/>
        <end position="105"/>
    </location>
</feature>
<name>A0AAN9AMF8_9CAEN</name>
<dbReference type="Proteomes" id="UP001374579">
    <property type="component" value="Unassembled WGS sequence"/>
</dbReference>
<evidence type="ECO:0000256" key="3">
    <source>
        <dbReference type="SAM" id="SignalP"/>
    </source>
</evidence>
<dbReference type="AlphaFoldDB" id="A0AAN9AMF8"/>
<reference evidence="4 5" key="1">
    <citation type="submission" date="2024-02" db="EMBL/GenBank/DDBJ databases">
        <title>Chromosome-scale genome assembly of the rough periwinkle Littorina saxatilis.</title>
        <authorList>
            <person name="De Jode A."/>
            <person name="Faria R."/>
            <person name="Formenti G."/>
            <person name="Sims Y."/>
            <person name="Smith T.P."/>
            <person name="Tracey A."/>
            <person name="Wood J.M.D."/>
            <person name="Zagrodzka Z.B."/>
            <person name="Johannesson K."/>
            <person name="Butlin R.K."/>
            <person name="Leder E.H."/>
        </authorList>
    </citation>
    <scope>NUCLEOTIDE SEQUENCE [LARGE SCALE GENOMIC DNA]</scope>
    <source>
        <strain evidence="4">Snail1</strain>
        <tissue evidence="4">Muscle</tissue>
    </source>
</reference>